<evidence type="ECO:0000256" key="1">
    <source>
        <dbReference type="ARBA" id="ARBA00022679"/>
    </source>
</evidence>
<reference evidence="4 5" key="1">
    <citation type="submission" date="2019-06" db="EMBL/GenBank/DDBJ databases">
        <title>Genomic Encyclopedia of Archaeal and Bacterial Type Strains, Phase II (KMG-II): from individual species to whole genera.</title>
        <authorList>
            <person name="Goeker M."/>
        </authorList>
    </citation>
    <scope>NUCLEOTIDE SEQUENCE [LARGE SCALE GENOMIC DNA]</scope>
    <source>
        <strain evidence="4 5">DSM 24789</strain>
    </source>
</reference>
<keyword evidence="2" id="KW-0472">Membrane</keyword>
<dbReference type="EMBL" id="VFPJ01000001">
    <property type="protein sequence ID" value="TQM41545.1"/>
    <property type="molecule type" value="Genomic_DNA"/>
</dbReference>
<dbReference type="RefSeq" id="WP_089079614.1">
    <property type="nucleotide sequence ID" value="NZ_VFPJ01000001.1"/>
</dbReference>
<proteinExistence type="predicted"/>
<dbReference type="PANTHER" id="PTHR46401">
    <property type="entry name" value="GLYCOSYLTRANSFERASE WBBK-RELATED"/>
    <property type="match status" value="1"/>
</dbReference>
<dbReference type="GO" id="GO:0009103">
    <property type="term" value="P:lipopolysaccharide biosynthetic process"/>
    <property type="evidence" value="ECO:0007669"/>
    <property type="project" value="TreeGrafter"/>
</dbReference>
<keyword evidence="2" id="KW-1133">Transmembrane helix</keyword>
<evidence type="ECO:0000256" key="2">
    <source>
        <dbReference type="SAM" id="Phobius"/>
    </source>
</evidence>
<protein>
    <submittedName>
        <fullName evidence="4">Glycosyltransferase involved in cell wall biosynthesis</fullName>
    </submittedName>
</protein>
<dbReference type="InterPro" id="IPR001296">
    <property type="entry name" value="Glyco_trans_1"/>
</dbReference>
<dbReference type="Gene3D" id="3.40.50.2000">
    <property type="entry name" value="Glycogen Phosphorylase B"/>
    <property type="match status" value="1"/>
</dbReference>
<dbReference type="SUPFAM" id="SSF53756">
    <property type="entry name" value="UDP-Glycosyltransferase/glycogen phosphorylase"/>
    <property type="match status" value="1"/>
</dbReference>
<evidence type="ECO:0000313" key="4">
    <source>
        <dbReference type="EMBL" id="TQM41545.1"/>
    </source>
</evidence>
<dbReference type="CDD" id="cd03801">
    <property type="entry name" value="GT4_PimA-like"/>
    <property type="match status" value="1"/>
</dbReference>
<feature type="domain" description="Glycosyl transferase family 1" evidence="3">
    <location>
        <begin position="205"/>
        <end position="372"/>
    </location>
</feature>
<comment type="caution">
    <text evidence="4">The sequence shown here is derived from an EMBL/GenBank/DDBJ whole genome shotgun (WGS) entry which is preliminary data.</text>
</comment>
<organism evidence="4 5">
    <name type="scientific">Flavobacterium branchiophilum</name>
    <dbReference type="NCBI Taxonomy" id="55197"/>
    <lineage>
        <taxon>Bacteria</taxon>
        <taxon>Pseudomonadati</taxon>
        <taxon>Bacteroidota</taxon>
        <taxon>Flavobacteriia</taxon>
        <taxon>Flavobacteriales</taxon>
        <taxon>Flavobacteriaceae</taxon>
        <taxon>Flavobacterium</taxon>
    </lineage>
</organism>
<accession>A0A543G654</accession>
<evidence type="ECO:0000313" key="5">
    <source>
        <dbReference type="Proteomes" id="UP000320773"/>
    </source>
</evidence>
<feature type="transmembrane region" description="Helical" evidence="2">
    <location>
        <begin position="104"/>
        <end position="121"/>
    </location>
</feature>
<evidence type="ECO:0000259" key="3">
    <source>
        <dbReference type="Pfam" id="PF00534"/>
    </source>
</evidence>
<dbReference type="PANTHER" id="PTHR46401:SF2">
    <property type="entry name" value="GLYCOSYLTRANSFERASE WBBK-RELATED"/>
    <property type="match status" value="1"/>
</dbReference>
<dbReference type="AlphaFoldDB" id="A0A543G654"/>
<gene>
    <name evidence="4" type="ORF">BC670_2525</name>
</gene>
<keyword evidence="1 4" id="KW-0808">Transferase</keyword>
<dbReference type="Pfam" id="PF00534">
    <property type="entry name" value="Glycos_transf_1"/>
    <property type="match status" value="1"/>
</dbReference>
<sequence length="392" mass="45531">MNDNKINIPNIVIYTTSDFPNGGAPENFVRQMVDGIYENQIAVSVVRLRGQLFGDTEHKVKVSNFINKKFPENEFLKFVNLISQIIYTPFSILIQKIKYKKNTIILYGVEYLYFTIPYLLFCKLFNIRLYRIVTDYYEPQSLTPVWWKKIKLVFYYGQFKFIDQYFNGVIVLSHYLKKIIQKNNVKNVLLINHFIDFSSFYSSSFKKVQNTFVIGFCGTTNIQNGTFDLIDAFVLLQEFHPNTQLLIIGNFSSELKNKLNQLPDSIKNKITVTGFLEKSDVQQNLQKCDILVNPRIAGEFAEAGFPTKLGEYFAMKKPIVTTVTDDFKIYFENKKQVVFASSNNPTSIKDGLVFFIENPLESNKIANAGYQWGYENLDYIKNSKKLINFIKM</sequence>
<name>A0A543G654_9FLAO</name>
<dbReference type="GO" id="GO:0016757">
    <property type="term" value="F:glycosyltransferase activity"/>
    <property type="evidence" value="ECO:0007669"/>
    <property type="project" value="InterPro"/>
</dbReference>
<keyword evidence="2" id="KW-0812">Transmembrane</keyword>
<dbReference type="Proteomes" id="UP000320773">
    <property type="component" value="Unassembled WGS sequence"/>
</dbReference>